<sequence>MPNLFNALLEGLTLLIGGVAFFLTAWIVVPAPTFALLPLGVGAPEISPGLIVANAIAALLALWYARKQWQFRVVLACSLFSLTISTLPLSQFPAANQQAAKSMEMALGADYLSVSQLSALLRLPIARAQASAGKASEQITSVAVDEASKPEPPMRSQPFVLIDAFRGIPEEPVRMSTAIPFAAPDGVPLTLTVYHPPQVDKQLALYPTIVVIYGGAWQRGSPNDDAPFSRYMAARGYTVVAIDYRHAPRYPFPAQLEDVRSALTYIQQHAEALEVDVTRLALMGRSAGAHLAMLAAYQPSSIAVRAVVNYYGPVDLTKGYYDLPNPDPINSRAVLKALLGGSPEQFPALYRQASPSELINKPLPTSLLVYGGRDHLVQAKFGRSLYDRLQATGSRAVWLEIPWAEHAFDKVFNGVSNQLALYYTERFLAWTLR</sequence>
<dbReference type="Proteomes" id="UP001476950">
    <property type="component" value="Unassembled WGS sequence"/>
</dbReference>
<comment type="caution">
    <text evidence="4">The sequence shown here is derived from an EMBL/GenBank/DDBJ whole genome shotgun (WGS) entry which is preliminary data.</text>
</comment>
<evidence type="ECO:0000256" key="2">
    <source>
        <dbReference type="SAM" id="Phobius"/>
    </source>
</evidence>
<dbReference type="PANTHER" id="PTHR48081">
    <property type="entry name" value="AB HYDROLASE SUPERFAMILY PROTEIN C4A8.06C"/>
    <property type="match status" value="1"/>
</dbReference>
<feature type="transmembrane region" description="Helical" evidence="2">
    <location>
        <begin position="46"/>
        <end position="64"/>
    </location>
</feature>
<keyword evidence="2" id="KW-0472">Membrane</keyword>
<dbReference type="InterPro" id="IPR049492">
    <property type="entry name" value="BD-FAE-like_dom"/>
</dbReference>
<dbReference type="InterPro" id="IPR029058">
    <property type="entry name" value="AB_hydrolase_fold"/>
</dbReference>
<dbReference type="Gene3D" id="3.40.50.1820">
    <property type="entry name" value="alpha/beta hydrolase"/>
    <property type="match status" value="1"/>
</dbReference>
<feature type="transmembrane region" description="Helical" evidence="2">
    <location>
        <begin position="71"/>
        <end position="89"/>
    </location>
</feature>
<dbReference type="SUPFAM" id="SSF53474">
    <property type="entry name" value="alpha/beta-Hydrolases"/>
    <property type="match status" value="1"/>
</dbReference>
<keyword evidence="2" id="KW-1133">Transmembrane helix</keyword>
<name>A0ABV0KD01_9CYAN</name>
<keyword evidence="2" id="KW-0812">Transmembrane</keyword>
<dbReference type="GO" id="GO:0016787">
    <property type="term" value="F:hydrolase activity"/>
    <property type="evidence" value="ECO:0007669"/>
    <property type="project" value="UniProtKB-KW"/>
</dbReference>
<proteinExistence type="predicted"/>
<dbReference type="EMBL" id="JAMPLM010000001">
    <property type="protein sequence ID" value="MEP1057108.1"/>
    <property type="molecule type" value="Genomic_DNA"/>
</dbReference>
<dbReference type="Pfam" id="PF20434">
    <property type="entry name" value="BD-FAE"/>
    <property type="match status" value="1"/>
</dbReference>
<accession>A0ABV0KD01</accession>
<reference evidence="4 5" key="1">
    <citation type="submission" date="2022-04" db="EMBL/GenBank/DDBJ databases">
        <title>Positive selection, recombination, and allopatry shape intraspecific diversity of widespread and dominant cyanobacteria.</title>
        <authorList>
            <person name="Wei J."/>
            <person name="Shu W."/>
            <person name="Hu C."/>
        </authorList>
    </citation>
    <scope>NUCLEOTIDE SEQUENCE [LARGE SCALE GENOMIC DNA]</scope>
    <source>
        <strain evidence="4 5">AS-A4</strain>
    </source>
</reference>
<dbReference type="InterPro" id="IPR050300">
    <property type="entry name" value="GDXG_lipolytic_enzyme"/>
</dbReference>
<feature type="domain" description="BD-FAE-like" evidence="3">
    <location>
        <begin position="192"/>
        <end position="389"/>
    </location>
</feature>
<feature type="transmembrane region" description="Helical" evidence="2">
    <location>
        <begin position="12"/>
        <end position="34"/>
    </location>
</feature>
<gene>
    <name evidence="4" type="ORF">NDI38_01585</name>
</gene>
<evidence type="ECO:0000313" key="5">
    <source>
        <dbReference type="Proteomes" id="UP001476950"/>
    </source>
</evidence>
<evidence type="ECO:0000259" key="3">
    <source>
        <dbReference type="Pfam" id="PF20434"/>
    </source>
</evidence>
<evidence type="ECO:0000313" key="4">
    <source>
        <dbReference type="EMBL" id="MEP1057108.1"/>
    </source>
</evidence>
<keyword evidence="5" id="KW-1185">Reference proteome</keyword>
<evidence type="ECO:0000256" key="1">
    <source>
        <dbReference type="ARBA" id="ARBA00022801"/>
    </source>
</evidence>
<dbReference type="RefSeq" id="WP_190453879.1">
    <property type="nucleotide sequence ID" value="NZ_JAMPLM010000001.1"/>
</dbReference>
<protein>
    <submittedName>
        <fullName evidence="4">Alpha/beta hydrolase</fullName>
    </submittedName>
</protein>
<organism evidence="4 5">
    <name type="scientific">Stenomitos frigidus AS-A4</name>
    <dbReference type="NCBI Taxonomy" id="2933935"/>
    <lineage>
        <taxon>Bacteria</taxon>
        <taxon>Bacillati</taxon>
        <taxon>Cyanobacteriota</taxon>
        <taxon>Cyanophyceae</taxon>
        <taxon>Leptolyngbyales</taxon>
        <taxon>Leptolyngbyaceae</taxon>
        <taxon>Stenomitos</taxon>
    </lineage>
</organism>
<keyword evidence="1 4" id="KW-0378">Hydrolase</keyword>